<keyword evidence="1" id="KW-1133">Transmembrane helix</keyword>
<gene>
    <name evidence="2" type="ORF">OFLC_LOCUS11486</name>
</gene>
<organism evidence="4">
    <name type="scientific">Onchocerca flexuosa</name>
    <dbReference type="NCBI Taxonomy" id="387005"/>
    <lineage>
        <taxon>Eukaryota</taxon>
        <taxon>Metazoa</taxon>
        <taxon>Ecdysozoa</taxon>
        <taxon>Nematoda</taxon>
        <taxon>Chromadorea</taxon>
        <taxon>Rhabditida</taxon>
        <taxon>Spirurina</taxon>
        <taxon>Spiruromorpha</taxon>
        <taxon>Filarioidea</taxon>
        <taxon>Onchocercidae</taxon>
        <taxon>Onchocerca</taxon>
    </lineage>
</organism>
<dbReference type="AlphaFoldDB" id="A0A183HVH3"/>
<sequence>MLHRWNDVTHYCKAVLIGNNLVYLSLVFFFY</sequence>
<keyword evidence="1" id="KW-0472">Membrane</keyword>
<feature type="transmembrane region" description="Helical" evidence="1">
    <location>
        <begin position="12"/>
        <end position="30"/>
    </location>
</feature>
<keyword evidence="1" id="KW-0812">Transmembrane</keyword>
<protein>
    <submittedName>
        <fullName evidence="2 4">Uncharacterized protein</fullName>
    </submittedName>
</protein>
<proteinExistence type="predicted"/>
<reference evidence="2 3" key="2">
    <citation type="submission" date="2018-11" db="EMBL/GenBank/DDBJ databases">
        <authorList>
            <consortium name="Pathogen Informatics"/>
        </authorList>
    </citation>
    <scope>NUCLEOTIDE SEQUENCE [LARGE SCALE GENOMIC DNA]</scope>
</reference>
<evidence type="ECO:0000313" key="4">
    <source>
        <dbReference type="WBParaSite" id="OFLC_0001148501-mRNA-1"/>
    </source>
</evidence>
<evidence type="ECO:0000313" key="3">
    <source>
        <dbReference type="Proteomes" id="UP000267606"/>
    </source>
</evidence>
<dbReference type="EMBL" id="UZAJ01016630">
    <property type="protein sequence ID" value="VDO76807.1"/>
    <property type="molecule type" value="Genomic_DNA"/>
</dbReference>
<dbReference type="WBParaSite" id="OFLC_0001148501-mRNA-1">
    <property type="protein sequence ID" value="OFLC_0001148501-mRNA-1"/>
    <property type="gene ID" value="OFLC_0001148501"/>
</dbReference>
<keyword evidence="3" id="KW-1185">Reference proteome</keyword>
<accession>A0A183HVH3</accession>
<dbReference type="Proteomes" id="UP000267606">
    <property type="component" value="Unassembled WGS sequence"/>
</dbReference>
<name>A0A183HVH3_9BILA</name>
<evidence type="ECO:0000256" key="1">
    <source>
        <dbReference type="SAM" id="Phobius"/>
    </source>
</evidence>
<evidence type="ECO:0000313" key="2">
    <source>
        <dbReference type="EMBL" id="VDO76807.1"/>
    </source>
</evidence>
<reference evidence="4" key="1">
    <citation type="submission" date="2016-06" db="UniProtKB">
        <authorList>
            <consortium name="WormBaseParasite"/>
        </authorList>
    </citation>
    <scope>IDENTIFICATION</scope>
</reference>